<evidence type="ECO:0000313" key="1">
    <source>
        <dbReference type="EMBL" id="OGY78943.1"/>
    </source>
</evidence>
<dbReference type="STRING" id="1798540.A3B74_03570"/>
<dbReference type="AlphaFoldDB" id="A0A1G2APW7"/>
<gene>
    <name evidence="1" type="ORF">A3B74_03570</name>
</gene>
<sequence length="120" mass="13214">MSENSRKLRVKVLYYAGCLTDQMLREYDLVLIQSGVVTGPAPYGGAEWGLVPAYLKEGALLPDETIVIAQDPVLLQTLVQHLVSRVKESQYYSAGSSFSVFMKAEELAGFTSPAFTLELH</sequence>
<name>A0A1G2APW7_9BACT</name>
<dbReference type="Proteomes" id="UP000177165">
    <property type="component" value="Unassembled WGS sequence"/>
</dbReference>
<proteinExistence type="predicted"/>
<organism evidence="1 2">
    <name type="scientific">Candidatus Kerfeldbacteria bacterium RIFCSPHIGHO2_02_FULL_42_14</name>
    <dbReference type="NCBI Taxonomy" id="1798540"/>
    <lineage>
        <taxon>Bacteria</taxon>
        <taxon>Candidatus Kerfeldiibacteriota</taxon>
    </lineage>
</organism>
<evidence type="ECO:0000313" key="2">
    <source>
        <dbReference type="Proteomes" id="UP000177165"/>
    </source>
</evidence>
<protein>
    <submittedName>
        <fullName evidence="1">Uncharacterized protein</fullName>
    </submittedName>
</protein>
<reference evidence="1 2" key="1">
    <citation type="journal article" date="2016" name="Nat. Commun.">
        <title>Thousands of microbial genomes shed light on interconnected biogeochemical processes in an aquifer system.</title>
        <authorList>
            <person name="Anantharaman K."/>
            <person name="Brown C.T."/>
            <person name="Hug L.A."/>
            <person name="Sharon I."/>
            <person name="Castelle C.J."/>
            <person name="Probst A.J."/>
            <person name="Thomas B.C."/>
            <person name="Singh A."/>
            <person name="Wilkins M.J."/>
            <person name="Karaoz U."/>
            <person name="Brodie E.L."/>
            <person name="Williams K.H."/>
            <person name="Hubbard S.S."/>
            <person name="Banfield J.F."/>
        </authorList>
    </citation>
    <scope>NUCLEOTIDE SEQUENCE [LARGE SCALE GENOMIC DNA]</scope>
</reference>
<dbReference type="EMBL" id="MHKB01000011">
    <property type="protein sequence ID" value="OGY78943.1"/>
    <property type="molecule type" value="Genomic_DNA"/>
</dbReference>
<accession>A0A1G2APW7</accession>
<comment type="caution">
    <text evidence="1">The sequence shown here is derived from an EMBL/GenBank/DDBJ whole genome shotgun (WGS) entry which is preliminary data.</text>
</comment>